<dbReference type="InterPro" id="IPR049551">
    <property type="entry name" value="PKS_DH_C"/>
</dbReference>
<evidence type="ECO:0000313" key="11">
    <source>
        <dbReference type="EMBL" id="BAU48570.1"/>
    </source>
</evidence>
<dbReference type="Gene3D" id="3.40.50.720">
    <property type="entry name" value="NAD(P)-binding Rossmann-like Domain"/>
    <property type="match status" value="2"/>
</dbReference>
<dbReference type="InterPro" id="IPR020841">
    <property type="entry name" value="PKS_Beta-ketoAc_synthase_dom"/>
</dbReference>
<dbReference type="InterPro" id="IPR049900">
    <property type="entry name" value="PKS_mFAS_DH"/>
</dbReference>
<feature type="active site" description="Proton donor; for dehydratase activity" evidence="6">
    <location>
        <position position="2786"/>
    </location>
</feature>
<dbReference type="Pfam" id="PF03060">
    <property type="entry name" value="NMO"/>
    <property type="match status" value="1"/>
</dbReference>
<dbReference type="InterPro" id="IPR013968">
    <property type="entry name" value="PKS_KR"/>
</dbReference>
<evidence type="ECO:0000256" key="7">
    <source>
        <dbReference type="SAM" id="MobiDB-lite"/>
    </source>
</evidence>
<dbReference type="SUPFAM" id="SSF47336">
    <property type="entry name" value="ACP-like"/>
    <property type="match status" value="3"/>
</dbReference>
<dbReference type="InterPro" id="IPR042104">
    <property type="entry name" value="PKS_dehydratase_sf"/>
</dbReference>
<dbReference type="EMBL" id="AP014936">
    <property type="protein sequence ID" value="BAU48570.1"/>
    <property type="molecule type" value="Genomic_DNA"/>
</dbReference>
<dbReference type="UniPathway" id="UPA00094"/>
<dbReference type="Pfam" id="PF14765">
    <property type="entry name" value="PS-DH"/>
    <property type="match status" value="1"/>
</dbReference>
<evidence type="ECO:0000259" key="9">
    <source>
        <dbReference type="PROSITE" id="PS52004"/>
    </source>
</evidence>
<keyword evidence="5" id="KW-0808">Transferase</keyword>
<dbReference type="Proteomes" id="UP000218899">
    <property type="component" value="Chromosome"/>
</dbReference>
<proteinExistence type="inferred from homology"/>
<dbReference type="Pfam" id="PF21089">
    <property type="entry name" value="PKS_DH_N"/>
    <property type="match status" value="1"/>
</dbReference>
<accession>A0A1B4V4X9</accession>
<dbReference type="Gene3D" id="3.40.366.10">
    <property type="entry name" value="Malonyl-Coenzyme A Acyl Carrier Protein, domain 2"/>
    <property type="match status" value="1"/>
</dbReference>
<dbReference type="InterPro" id="IPR020807">
    <property type="entry name" value="PKS_DH"/>
</dbReference>
<evidence type="ECO:0000256" key="5">
    <source>
        <dbReference type="ARBA" id="ARBA00022679"/>
    </source>
</evidence>
<evidence type="ECO:0000256" key="4">
    <source>
        <dbReference type="ARBA" id="ARBA00022553"/>
    </source>
</evidence>
<feature type="active site" description="Proton acceptor; for dehydratase activity" evidence="6">
    <location>
        <position position="2615"/>
    </location>
</feature>
<dbReference type="PROSITE" id="PS52019">
    <property type="entry name" value="PKS_MFAS_DH"/>
    <property type="match status" value="1"/>
</dbReference>
<dbReference type="PROSITE" id="PS50075">
    <property type="entry name" value="CARRIER"/>
    <property type="match status" value="3"/>
</dbReference>
<reference evidence="11 12" key="1">
    <citation type="submission" date="2015-08" db="EMBL/GenBank/DDBJ databases">
        <title>Complete genome sequence of Sulfurifustis variabilis.</title>
        <authorList>
            <person name="Miura A."/>
            <person name="Kojima H."/>
            <person name="Fukui M."/>
        </authorList>
    </citation>
    <scope>NUCLEOTIDE SEQUENCE [LARGE SCALE GENOMIC DNA]</scope>
    <source>
        <strain evidence="12">skN76</strain>
    </source>
</reference>
<dbReference type="SUPFAM" id="SSF51735">
    <property type="entry name" value="NAD(P)-binding Rossmann-fold domains"/>
    <property type="match status" value="2"/>
</dbReference>
<dbReference type="CDD" id="cd08953">
    <property type="entry name" value="KR_2_SDR_x"/>
    <property type="match status" value="1"/>
</dbReference>
<dbReference type="SMART" id="SM00822">
    <property type="entry name" value="PKS_KR"/>
    <property type="match status" value="1"/>
</dbReference>
<dbReference type="InterPro" id="IPR013785">
    <property type="entry name" value="Aldolase_TIM"/>
</dbReference>
<dbReference type="SUPFAM" id="SSF53901">
    <property type="entry name" value="Thiolase-like"/>
    <property type="match status" value="1"/>
</dbReference>
<keyword evidence="3" id="KW-0596">Phosphopantetheine</keyword>
<dbReference type="SUPFAM" id="SSF51412">
    <property type="entry name" value="Inosine monophosphate dehydrogenase (IMPDH)"/>
    <property type="match status" value="2"/>
</dbReference>
<dbReference type="InterPro" id="IPR016039">
    <property type="entry name" value="Thiolase-like"/>
</dbReference>
<dbReference type="GO" id="GO:0006633">
    <property type="term" value="P:fatty acid biosynthetic process"/>
    <property type="evidence" value="ECO:0007669"/>
    <property type="project" value="UniProtKB-UniPathway"/>
</dbReference>
<dbReference type="Pfam" id="PF00550">
    <property type="entry name" value="PP-binding"/>
    <property type="match status" value="3"/>
</dbReference>
<evidence type="ECO:0000256" key="1">
    <source>
        <dbReference type="ARBA" id="ARBA00005194"/>
    </source>
</evidence>
<dbReference type="Pfam" id="PF02801">
    <property type="entry name" value="Ketoacyl-synt_C"/>
    <property type="match status" value="1"/>
</dbReference>
<dbReference type="SMART" id="SM00825">
    <property type="entry name" value="PKS_KS"/>
    <property type="match status" value="1"/>
</dbReference>
<gene>
    <name evidence="11" type="ORF">SVA_2018</name>
</gene>
<comment type="similarity">
    <text evidence="2">Belongs to the short-chain dehydrogenases/reductases (SDR) family.</text>
</comment>
<feature type="region of interest" description="N-terminal hotdog fold" evidence="6">
    <location>
        <begin position="2582"/>
        <end position="2710"/>
    </location>
</feature>
<dbReference type="KEGG" id="sva:SVA_2018"/>
<dbReference type="Pfam" id="PF08659">
    <property type="entry name" value="KR"/>
    <property type="match status" value="1"/>
</dbReference>
<feature type="domain" description="PKS/mFAS DH" evidence="10">
    <location>
        <begin position="2582"/>
        <end position="2873"/>
    </location>
</feature>
<dbReference type="CDD" id="cd00833">
    <property type="entry name" value="PKS"/>
    <property type="match status" value="1"/>
</dbReference>
<keyword evidence="4" id="KW-0597">Phosphoprotein</keyword>
<dbReference type="InterPro" id="IPR057326">
    <property type="entry name" value="KR_dom"/>
</dbReference>
<dbReference type="InterPro" id="IPR009081">
    <property type="entry name" value="PP-bd_ACP"/>
</dbReference>
<name>A0A1B4V4X9_9GAMM</name>
<feature type="domain" description="Carrier" evidence="8">
    <location>
        <begin position="1833"/>
        <end position="1917"/>
    </location>
</feature>
<dbReference type="SMART" id="SM00826">
    <property type="entry name" value="PKS_DH"/>
    <property type="match status" value="1"/>
</dbReference>
<dbReference type="InterPro" id="IPR014030">
    <property type="entry name" value="Ketoacyl_synth_N"/>
</dbReference>
<dbReference type="SUPFAM" id="SSF55048">
    <property type="entry name" value="Probable ACP-binding domain of malonyl-CoA ACP transacylase"/>
    <property type="match status" value="1"/>
</dbReference>
<organism evidence="11 12">
    <name type="scientific">Sulfurifustis variabilis</name>
    <dbReference type="NCBI Taxonomy" id="1675686"/>
    <lineage>
        <taxon>Bacteria</taxon>
        <taxon>Pseudomonadati</taxon>
        <taxon>Pseudomonadota</taxon>
        <taxon>Gammaproteobacteria</taxon>
        <taxon>Acidiferrobacterales</taxon>
        <taxon>Acidiferrobacteraceae</taxon>
        <taxon>Sulfurifustis</taxon>
    </lineage>
</organism>
<evidence type="ECO:0000313" key="12">
    <source>
        <dbReference type="Proteomes" id="UP000218899"/>
    </source>
</evidence>
<dbReference type="InterPro" id="IPR018201">
    <property type="entry name" value="Ketoacyl_synth_AS"/>
</dbReference>
<dbReference type="InterPro" id="IPR016036">
    <property type="entry name" value="Malonyl_transacylase_ACP-bd"/>
</dbReference>
<dbReference type="Pfam" id="PF00106">
    <property type="entry name" value="adh_short"/>
    <property type="match status" value="1"/>
</dbReference>
<dbReference type="Gene3D" id="3.20.20.70">
    <property type="entry name" value="Aldolase class I"/>
    <property type="match status" value="2"/>
</dbReference>
<dbReference type="Gene3D" id="3.40.47.10">
    <property type="match status" value="1"/>
</dbReference>
<sequence length="2874" mass="306426">MQRCDGEIGLLLTGTQLSLAASWLESLADRPHWLLVSSPDVSLLPEQLKTLPRASARRLLVEVTDVDTALALTLDGIDGFVAKGHEAGGWVGEDMAFILCQKLLALGTKPVYVRGGIGVHTVAACRAAGAAGAVLDDQLLLMPESFLPAEHRRLLESASSLDTVVIGETLQKGCRVYRRPGLLGVQRLQEMALECECDEPAAWRAKADSRLGWGQPDDMAWPIGQAVGFAARFRDRYKTTGRLIQAMRASADRSPRAAAETRPLAPEAALATSHGTTYPIVQGAMTRVSDTVGFAHAVAEAGALPFLALAMMRREQATELLRATRDRLGERPWGVGVLGFVSHSLREEQMQAIREVKPPFALIAGGRPDQAAAFEREGIATYLHVPAPNLLRLFLEQGARRFIFEGRECGGHIGPLASFVLWEQMTDVLLEDVSAEIAPQVHVLFAGGVHDARSSAMVAALAAPLAERGIRVGVLMGTAYLFTREAVESKAIGRSFQEQLLACRHTAGLETGPGHSTRCAVTPFVHEFFGTRRRLLKEGRSHEEIRDELENLNLGRLRLASKGVRRGASGEIEMADDDTRVREGMYMVGQVATQREQVVGIRDLHEDVSVNGTAWLAKFAGKPAATRAASRPADIAIIGMGTLLPRAHAPETYWRNIVEKVKAIVEVPPHRWDWRLYYSADRHARDKVYSKWGGFLEDVPFDPLRFGIPPNSLKSIDPVQLLALEVVRRALEHAGYADAEFDREHTAIVLGASGGLGDIGQQYGVRAEMPRFVDSLSDEVWDRLPEWTEESFAGSLLNVVAGRVANRFNFGGMNLSVDAACASSLAAIYTAVNELESGRCNMAIAGGVDTVQGPYAYMCFSKTQALSPRGEARTFDKDADGIVISEGLAVVVLKRLADAERDGDRIYGVIKAVGSSSDGKALGLTAPLPAGQVRALRRAYDKAGFSPRTLGMLEAHGTGTAVGDSAEAQTVVTLLREHEAPARSCALGSVKTLIGHTKASAGAAGLIKTMLSLHHKVLPPHAGVEQPIASIADRDSPVYLLKNARPWLRDPEYPRRAGVSAFGFGGTNFHVVLEEYDGDLRPSARPAGGSVWPAELFVFGAPNRGQLAKEIQALHAGLSAGGEPRLHDLAYACARKAEAAAGARCMAAIVAKTREELIEALTALSGHLAGAGPLPGNVHLGLNLGEAAPKVAFLFPGQGSQYVDMGREAALYLDELRSAFEFADGELRSALPKPLSQFVYPVGAFSESEENEHRAALTNTAVAQPAIGAMALGFMRLAARLGIAPDMAGGHSYGEYAALCAGGALSPKDFLALSAVRGRVMASAAGTGGGMAAVQAPREEVARRLEGQGDVVIANHNAPRQSVISGPKERVQQLAAEFTAAGITAQVLPVSAAFHSSMLASAQEPLAAAIRTSTVESPRVPVYGNRDGTPYPADPKAIRDRLADHLLSPVEFVRQVEAMHRDGARVFVELGPKNVLTRLVSQVLAGRDFHAVSFDSPGAGLAGVLTCLAALAVRGVRFRYSALFEGREVGEIDLARVAQIRHTLPASAWLVNGGSCRRQSEEPGRTGKLPPLNVESLKVAREREAARATVSPPTPSNTEPAPISGPMIAPPAPHQPADGQWSDAFVAYQESMRQFLAVQEQVMRHFLAGPAGVAAMPAGTAVPVPPPMPATRQPASVLMSPAPTTAPLASVPHPAVPPAPSAPSIMAPPSPATATTPDAPARPALADLLVGIVSDRTGYPQDMLGLDQDIEANLGIDSIKRVEILGALQKQLPPTLATRVQSQMERLTRAKTLNAVLDQLVAAGAVEFAAPSAPSVAPIAPASVPSTPATAAPDRAALADLLVQVVSERTGYPQDMLGLDQDIEANLGIDSIKRVEIIGALQKQLPAPLAARMQSQMERLTRAKTLNAVLDQLVSAAAVESAAPSAPSIMAPPSPATATTPDAPARPALADLLVGIVSDRTGYPQDMLGLDQDIEANLGIDSIKRVEILGALQKQLPPTLATRVQSQMERLTRAKTLNAVLDQLVAVAAVETPAPVAAPAVAEAPAAQAETPPMFGMRAVEEPLPSGDESWPQGLVLITEDELGVAARVAGALSAKGARVETLGADAFTDPESLADTVKRARAAHGPVCAIVHLAPLARANTQMDLDGWRTATRLHVKGLFWLLRECSADLIDAAKRGQGAVLAASLMGGQFGRAGAMPGPASGGGACGLLKCVVHEWSGLRAKAVDFDDRLGAEDCSRHVLAELVRPGRLEVGYPGGVRTVFDTVPLAKSAAAPESAPAADWVVLVTGGARGITAEIAEELARFRPTLILAGRSSLGEEEDRETAAAQEPGALRKLLIERAKARGVAATPVLIDRQLQQITGAREIRRNLARCRAAGARVDYRVADVRNEAELVRLLGDIYAAHGRLDAVVHGAGVIEDKFIVDKTIESFDRVFDTKADSGFLLARHLRPDSLKLMVFFTSVAGRYGNRGQSDYAAANEVVNRLAWQIARSCPKAHVAAINWGPWDSQGMASEGVRRQFRSQGIVPIALDAGRRAFVEEAIRRERGRQVEVVVGEGPWARQAAAAASPPANAVLPARANGHTLVLLRSTSRIEKGAMVMEHTFSIETDPYLQDHRLDGKPVLPATMALEWMVQFVQRAWPEWVVSGIQDLRLFRGIVVDGSHGTPVLFRARASSHSDSESFSVSAEILEPNGKLPYYRASVLLAPALPEPPTMSLSPLDTGNALATDRVYRDYLFHGPRFQLLSGIERLNADGIDAVARPSAPAAWLVHGGGQQGAWMFDPGLVDTAPQLAIVWCRINQNTTALPTRFGTVRRYGTAPIKDPLRVAMRVKSQDHGKQIVYDALFVEPDGKVRLEMRDLEGSCSQALNRLAGNS</sequence>
<evidence type="ECO:0000259" key="8">
    <source>
        <dbReference type="PROSITE" id="PS50075"/>
    </source>
</evidence>
<dbReference type="InterPro" id="IPR014043">
    <property type="entry name" value="Acyl_transferase_dom"/>
</dbReference>
<dbReference type="PROSITE" id="PS00606">
    <property type="entry name" value="KS3_1"/>
    <property type="match status" value="1"/>
</dbReference>
<feature type="domain" description="Carrier" evidence="8">
    <location>
        <begin position="1720"/>
        <end position="1804"/>
    </location>
</feature>
<evidence type="ECO:0000256" key="2">
    <source>
        <dbReference type="ARBA" id="ARBA00006484"/>
    </source>
</evidence>
<feature type="region of interest" description="Disordered" evidence="7">
    <location>
        <begin position="1924"/>
        <end position="1943"/>
    </location>
</feature>
<protein>
    <submittedName>
        <fullName evidence="11">6-deoxyerythronolide-B synthase</fullName>
    </submittedName>
</protein>
<dbReference type="PROSITE" id="PS52004">
    <property type="entry name" value="KS3_2"/>
    <property type="match status" value="1"/>
</dbReference>
<dbReference type="InterPro" id="IPR036291">
    <property type="entry name" value="NAD(P)-bd_dom_sf"/>
</dbReference>
<dbReference type="InterPro" id="IPR001227">
    <property type="entry name" value="Ac_transferase_dom_sf"/>
</dbReference>
<feature type="domain" description="Carrier" evidence="8">
    <location>
        <begin position="1944"/>
        <end position="2028"/>
    </location>
</feature>
<feature type="domain" description="Ketosynthase family 3 (KS3)" evidence="9">
    <location>
        <begin position="632"/>
        <end position="1075"/>
    </location>
</feature>
<dbReference type="InterPro" id="IPR052568">
    <property type="entry name" value="PKS-FAS_Synthase"/>
</dbReference>
<dbReference type="InterPro" id="IPR016035">
    <property type="entry name" value="Acyl_Trfase/lysoPLipase"/>
</dbReference>
<feature type="region of interest" description="Disordered" evidence="7">
    <location>
        <begin position="1581"/>
        <end position="1618"/>
    </location>
</feature>
<dbReference type="InterPro" id="IPR036736">
    <property type="entry name" value="ACP-like_sf"/>
</dbReference>
<dbReference type="InterPro" id="IPR014031">
    <property type="entry name" value="Ketoacyl_synth_C"/>
</dbReference>
<feature type="region of interest" description="C-terminal hotdog fold" evidence="6">
    <location>
        <begin position="2721"/>
        <end position="2873"/>
    </location>
</feature>
<dbReference type="PANTHER" id="PTHR43074">
    <property type="entry name" value="OMEGA-3 POLYUNSATURATED FATTY ACID SYNTHASE PFAB-RELATED"/>
    <property type="match status" value="1"/>
</dbReference>
<dbReference type="Pfam" id="PF00698">
    <property type="entry name" value="Acyl_transf_1"/>
    <property type="match status" value="1"/>
</dbReference>
<dbReference type="PANTHER" id="PTHR43074:SF1">
    <property type="entry name" value="BETA-KETOACYL SYNTHASE FAMILY PROTEIN-RELATED"/>
    <property type="match status" value="1"/>
</dbReference>
<dbReference type="SUPFAM" id="SSF52151">
    <property type="entry name" value="FabD/lysophospholipase-like"/>
    <property type="match status" value="1"/>
</dbReference>
<evidence type="ECO:0000256" key="6">
    <source>
        <dbReference type="PROSITE-ProRule" id="PRU01363"/>
    </source>
</evidence>
<evidence type="ECO:0000256" key="3">
    <source>
        <dbReference type="ARBA" id="ARBA00022450"/>
    </source>
</evidence>
<dbReference type="InterPro" id="IPR049552">
    <property type="entry name" value="PKS_DH_N"/>
</dbReference>
<keyword evidence="12" id="KW-1185">Reference proteome</keyword>
<comment type="pathway">
    <text evidence="1">Lipid metabolism; fatty acid biosynthesis.</text>
</comment>
<evidence type="ECO:0000259" key="10">
    <source>
        <dbReference type="PROSITE" id="PS52019"/>
    </source>
</evidence>
<dbReference type="InterPro" id="IPR002347">
    <property type="entry name" value="SDR_fam"/>
</dbReference>
<dbReference type="SMART" id="SM00827">
    <property type="entry name" value="PKS_AT"/>
    <property type="match status" value="1"/>
</dbReference>
<dbReference type="Gene3D" id="1.10.1200.10">
    <property type="entry name" value="ACP-like"/>
    <property type="match status" value="3"/>
</dbReference>
<dbReference type="GO" id="GO:0004315">
    <property type="term" value="F:3-oxoacyl-[acyl-carrier-protein] synthase activity"/>
    <property type="evidence" value="ECO:0007669"/>
    <property type="project" value="InterPro"/>
</dbReference>
<dbReference type="Gene3D" id="3.10.129.110">
    <property type="entry name" value="Polyketide synthase dehydratase"/>
    <property type="match status" value="1"/>
</dbReference>
<dbReference type="Pfam" id="PF00109">
    <property type="entry name" value="ketoacyl-synt"/>
    <property type="match status" value="1"/>
</dbReference>